<dbReference type="InterPro" id="IPR002347">
    <property type="entry name" value="SDR_fam"/>
</dbReference>
<dbReference type="PANTHER" id="PTHR44196:SF1">
    <property type="entry name" value="DEHYDROGENASE_REDUCTASE SDR FAMILY MEMBER 7B"/>
    <property type="match status" value="1"/>
</dbReference>
<evidence type="ECO:0000256" key="2">
    <source>
        <dbReference type="ARBA" id="ARBA00023002"/>
    </source>
</evidence>
<feature type="domain" description="Ketoreductase" evidence="4">
    <location>
        <begin position="7"/>
        <end position="191"/>
    </location>
</feature>
<comment type="caution">
    <text evidence="5">The sequence shown here is derived from an EMBL/GenBank/DDBJ whole genome shotgun (WGS) entry which is preliminary data.</text>
</comment>
<dbReference type="SMART" id="SM00822">
    <property type="entry name" value="PKS_KR"/>
    <property type="match status" value="1"/>
</dbReference>
<dbReference type="PANTHER" id="PTHR44196">
    <property type="entry name" value="DEHYDROGENASE/REDUCTASE SDR FAMILY MEMBER 7B"/>
    <property type="match status" value="1"/>
</dbReference>
<dbReference type="EMBL" id="JBDLNU010000002">
    <property type="protein sequence ID" value="MFM1727974.1"/>
    <property type="molecule type" value="Genomic_DNA"/>
</dbReference>
<dbReference type="PRINTS" id="PR00080">
    <property type="entry name" value="SDRFAMILY"/>
</dbReference>
<name>A0ABW9FQV1_9NOCA</name>
<keyword evidence="6" id="KW-1185">Reference proteome</keyword>
<evidence type="ECO:0000259" key="4">
    <source>
        <dbReference type="SMART" id="SM00822"/>
    </source>
</evidence>
<organism evidence="5 6">
    <name type="scientific">Prescottella soli</name>
    <dbReference type="NCBI Taxonomy" id="1543852"/>
    <lineage>
        <taxon>Bacteria</taxon>
        <taxon>Bacillati</taxon>
        <taxon>Actinomycetota</taxon>
        <taxon>Actinomycetes</taxon>
        <taxon>Mycobacteriales</taxon>
        <taxon>Nocardiaceae</taxon>
        <taxon>Prescottella</taxon>
    </lineage>
</organism>
<evidence type="ECO:0000313" key="5">
    <source>
        <dbReference type="EMBL" id="MFM1727974.1"/>
    </source>
</evidence>
<evidence type="ECO:0000256" key="1">
    <source>
        <dbReference type="ARBA" id="ARBA00006484"/>
    </source>
</evidence>
<dbReference type="RefSeq" id="WP_348604404.1">
    <property type="nucleotide sequence ID" value="NZ_CP157276.1"/>
</dbReference>
<dbReference type="PROSITE" id="PS00061">
    <property type="entry name" value="ADH_SHORT"/>
    <property type="match status" value="1"/>
</dbReference>
<dbReference type="InterPro" id="IPR057326">
    <property type="entry name" value="KR_dom"/>
</dbReference>
<proteinExistence type="inferred from homology"/>
<dbReference type="Pfam" id="PF00106">
    <property type="entry name" value="adh_short"/>
    <property type="match status" value="1"/>
</dbReference>
<sequence>MKSLDGKVALVTGASGGIGARIAKALAAEGVDVVVSGRKADVLDRLAGDLRGRGVRAVALSADLGDLEQIEPLVDRAEAALGPIDLLVNNAGIENTGSFTRLTRDQLTAMVDINLTAPMLLTHAALPGMLRRGWGHVVFISSVAGKQGVAYNVPYSTTKAGLVLLAQSLRAEYASSPVGFSVVCPGFVAGDGMYQRMVDSGLKASRLLGTTTTDRVAAKVIGVIRKDKPEVLVNSVPLRGILALGQLAPRLVERVAPMFGADTLFRQAAADRGTLETAVDG</sequence>
<evidence type="ECO:0000313" key="6">
    <source>
        <dbReference type="Proteomes" id="UP001629744"/>
    </source>
</evidence>
<evidence type="ECO:0000256" key="3">
    <source>
        <dbReference type="RuleBase" id="RU000363"/>
    </source>
</evidence>
<gene>
    <name evidence="5" type="ORF">ABEU19_001442</name>
</gene>
<accession>A0ABW9FQV1</accession>
<dbReference type="PRINTS" id="PR00081">
    <property type="entry name" value="GDHRDH"/>
</dbReference>
<dbReference type="Gene3D" id="3.40.50.720">
    <property type="entry name" value="NAD(P)-binding Rossmann-like Domain"/>
    <property type="match status" value="1"/>
</dbReference>
<dbReference type="CDD" id="cd05233">
    <property type="entry name" value="SDR_c"/>
    <property type="match status" value="1"/>
</dbReference>
<dbReference type="SUPFAM" id="SSF51735">
    <property type="entry name" value="NAD(P)-binding Rossmann-fold domains"/>
    <property type="match status" value="1"/>
</dbReference>
<reference evidence="5 6" key="1">
    <citation type="submission" date="2023-11" db="EMBL/GenBank/DDBJ databases">
        <authorList>
            <person name="Val-Calvo J."/>
            <person name="Scortti M."/>
            <person name="Vazquez-Boland J."/>
        </authorList>
    </citation>
    <scope>NUCLEOTIDE SEQUENCE [LARGE SCALE GENOMIC DNA]</scope>
    <source>
        <strain evidence="5 6">DSM 46662</strain>
    </source>
</reference>
<dbReference type="PIRSF" id="PIRSF000126">
    <property type="entry name" value="11-beta-HSD1"/>
    <property type="match status" value="1"/>
</dbReference>
<dbReference type="InterPro" id="IPR020904">
    <property type="entry name" value="Sc_DH/Rdtase_CS"/>
</dbReference>
<dbReference type="Proteomes" id="UP001629744">
    <property type="component" value="Unassembled WGS sequence"/>
</dbReference>
<protein>
    <submittedName>
        <fullName evidence="5">SDR family NAD(P)-dependent oxidoreductase</fullName>
    </submittedName>
</protein>
<comment type="similarity">
    <text evidence="1 3">Belongs to the short-chain dehydrogenases/reductases (SDR) family.</text>
</comment>
<dbReference type="InterPro" id="IPR036291">
    <property type="entry name" value="NAD(P)-bd_dom_sf"/>
</dbReference>
<keyword evidence="2" id="KW-0560">Oxidoreductase</keyword>